<keyword evidence="2" id="KW-0378">Hydrolase</keyword>
<dbReference type="EMBL" id="AXCZ01000056">
    <property type="protein sequence ID" value="KGM13234.1"/>
    <property type="molecule type" value="Genomic_DNA"/>
</dbReference>
<comment type="caution">
    <text evidence="5">The sequence shown here is derived from an EMBL/GenBank/DDBJ whole genome shotgun (WGS) entry which is preliminary data.</text>
</comment>
<keyword evidence="3" id="KW-0624">Polysaccharide degradation</keyword>
<dbReference type="PROSITE" id="PS50853">
    <property type="entry name" value="FN3"/>
    <property type="match status" value="2"/>
</dbReference>
<proteinExistence type="predicted"/>
<keyword evidence="1" id="KW-0677">Repeat</keyword>
<dbReference type="SMART" id="SM00060">
    <property type="entry name" value="FN3"/>
    <property type="match status" value="2"/>
</dbReference>
<dbReference type="InterPro" id="IPR013783">
    <property type="entry name" value="Ig-like_fold"/>
</dbReference>
<evidence type="ECO:0000259" key="4">
    <source>
        <dbReference type="PROSITE" id="PS50853"/>
    </source>
</evidence>
<dbReference type="Pfam" id="PF00041">
    <property type="entry name" value="fn3"/>
    <property type="match status" value="2"/>
</dbReference>
<dbReference type="InterPro" id="IPR003961">
    <property type="entry name" value="FN3_dom"/>
</dbReference>
<evidence type="ECO:0000256" key="2">
    <source>
        <dbReference type="ARBA" id="ARBA00023295"/>
    </source>
</evidence>
<organism evidence="5 6">
    <name type="scientific">Cellulomonas bogoriensis 69B4 = DSM 16987</name>
    <dbReference type="NCBI Taxonomy" id="1386082"/>
    <lineage>
        <taxon>Bacteria</taxon>
        <taxon>Bacillati</taxon>
        <taxon>Actinomycetota</taxon>
        <taxon>Actinomycetes</taxon>
        <taxon>Micrococcales</taxon>
        <taxon>Cellulomonadaceae</taxon>
        <taxon>Cellulomonas</taxon>
    </lineage>
</organism>
<keyword evidence="2" id="KW-0326">Glycosidase</keyword>
<dbReference type="RefSeq" id="WP_198025992.1">
    <property type="nucleotide sequence ID" value="NZ_AXCZ01000056.1"/>
</dbReference>
<dbReference type="GO" id="GO:0000272">
    <property type="term" value="P:polysaccharide catabolic process"/>
    <property type="evidence" value="ECO:0007669"/>
    <property type="project" value="UniProtKB-KW"/>
</dbReference>
<feature type="non-terminal residue" evidence="5">
    <location>
        <position position="1"/>
    </location>
</feature>
<feature type="domain" description="Fibronectin type-III" evidence="4">
    <location>
        <begin position="99"/>
        <end position="190"/>
    </location>
</feature>
<evidence type="ECO:0000256" key="3">
    <source>
        <dbReference type="ARBA" id="ARBA00023326"/>
    </source>
</evidence>
<dbReference type="PRINTS" id="PR00014">
    <property type="entry name" value="FNTYPEIII"/>
</dbReference>
<keyword evidence="6" id="KW-1185">Reference proteome</keyword>
<dbReference type="PANTHER" id="PTHR46708">
    <property type="entry name" value="TENASCIN"/>
    <property type="match status" value="1"/>
</dbReference>
<dbReference type="Gene3D" id="2.60.40.10">
    <property type="entry name" value="Immunoglobulins"/>
    <property type="match status" value="2"/>
</dbReference>
<gene>
    <name evidence="5" type="ORF">N869_15475</name>
</gene>
<accession>A0A0A0C1L6</accession>
<protein>
    <recommendedName>
        <fullName evidence="4">Fibronectin type-III domain-containing protein</fullName>
    </recommendedName>
</protein>
<dbReference type="PANTHER" id="PTHR46708:SF2">
    <property type="entry name" value="FIBRONECTIN TYPE-III DOMAIN-CONTAINING PROTEIN"/>
    <property type="match status" value="1"/>
</dbReference>
<dbReference type="SUPFAM" id="SSF49265">
    <property type="entry name" value="Fibronectin type III"/>
    <property type="match status" value="1"/>
</dbReference>
<dbReference type="InterPro" id="IPR050991">
    <property type="entry name" value="ECM_Regulatory_Proteins"/>
</dbReference>
<dbReference type="AlphaFoldDB" id="A0A0A0C1L6"/>
<evidence type="ECO:0000256" key="1">
    <source>
        <dbReference type="ARBA" id="ARBA00022737"/>
    </source>
</evidence>
<evidence type="ECO:0000313" key="6">
    <source>
        <dbReference type="Proteomes" id="UP000054314"/>
    </source>
</evidence>
<feature type="domain" description="Fibronectin type-III" evidence="4">
    <location>
        <begin position="6"/>
        <end position="98"/>
    </location>
</feature>
<dbReference type="Proteomes" id="UP000054314">
    <property type="component" value="Unassembled WGS sequence"/>
</dbReference>
<evidence type="ECO:0000313" key="5">
    <source>
        <dbReference type="EMBL" id="KGM13234.1"/>
    </source>
</evidence>
<name>A0A0A0C1L6_9CELL</name>
<sequence length="190" mass="20781">PALPSAPREVRVDSRAPSQVTLRWSAPATAASAVTGYRVQVATASGSWRTVAERAGRQATVRQLNPGTRYRFRVQPRTASGWVATYGTTTVTTRARPSAPRSLRATQRAARALTVRWDAPSTSAAHVQDYQVQRWRPGRGWVTVRTPVTTSRSARVTGLAPGTAHKVRVRAKSGTVWGPWRSGTVRTTRR</sequence>
<reference evidence="5 6" key="1">
    <citation type="submission" date="2013-08" db="EMBL/GenBank/DDBJ databases">
        <title>Genome sequencing of Cellulomonas bogoriensis 69B4.</title>
        <authorList>
            <person name="Chen F."/>
            <person name="Li Y."/>
            <person name="Wang G."/>
        </authorList>
    </citation>
    <scope>NUCLEOTIDE SEQUENCE [LARGE SCALE GENOMIC DNA]</scope>
    <source>
        <strain evidence="5 6">69B4</strain>
    </source>
</reference>
<dbReference type="GO" id="GO:0016798">
    <property type="term" value="F:hydrolase activity, acting on glycosyl bonds"/>
    <property type="evidence" value="ECO:0007669"/>
    <property type="project" value="UniProtKB-KW"/>
</dbReference>
<dbReference type="CDD" id="cd00063">
    <property type="entry name" value="FN3"/>
    <property type="match status" value="2"/>
</dbReference>
<dbReference type="InterPro" id="IPR036116">
    <property type="entry name" value="FN3_sf"/>
</dbReference>
<keyword evidence="3" id="KW-0119">Carbohydrate metabolism</keyword>